<evidence type="ECO:0000313" key="6">
    <source>
        <dbReference type="Proteomes" id="UP000539372"/>
    </source>
</evidence>
<evidence type="ECO:0000256" key="3">
    <source>
        <dbReference type="RuleBase" id="RU000384"/>
    </source>
</evidence>
<comment type="similarity">
    <text evidence="2 3">Belongs to the glutamine synthetase family.</text>
</comment>
<accession>A0A7Y0E1J4</accession>
<dbReference type="GO" id="GO:0004356">
    <property type="term" value="F:glutamine synthetase activity"/>
    <property type="evidence" value="ECO:0007669"/>
    <property type="project" value="InterPro"/>
</dbReference>
<proteinExistence type="inferred from homology"/>
<name>A0A7Y0E1J4_9PROT</name>
<gene>
    <name evidence="5" type="ORF">HH303_13245</name>
</gene>
<dbReference type="SUPFAM" id="SSF55931">
    <property type="entry name" value="Glutamine synthetase/guanido kinase"/>
    <property type="match status" value="1"/>
</dbReference>
<dbReference type="AlphaFoldDB" id="A0A7Y0E1J4"/>
<dbReference type="PROSITE" id="PS51987">
    <property type="entry name" value="GS_CATALYTIC"/>
    <property type="match status" value="1"/>
</dbReference>
<dbReference type="InterPro" id="IPR008146">
    <property type="entry name" value="Gln_synth_cat_dom"/>
</dbReference>
<evidence type="ECO:0000256" key="2">
    <source>
        <dbReference type="PROSITE-ProRule" id="PRU01331"/>
    </source>
</evidence>
<protein>
    <submittedName>
        <fullName evidence="5">Glutamine synthetase</fullName>
    </submittedName>
</protein>
<sequence>MTDDLKAALDKFDADIIHVGQFDYASVFRERRLRREQFLHWAGDPRFANVIAYWDSGDTLFGGTSYFTETVDIDPSSMRANPSEPKAVTVIAELSGEAKEVMPRQVLRKQIERAAAMGYTVDAGFEFELLILDETETTIREKGFGALGKYAPDNKCWSGATANTYADFIAGLEAEILGHGVSLYGLGVELGPGCLEATLAATEGLRAADDASFLRLAARSYARKHGKTITFMPHMGNDYPAIGGHCVMSLRDAKTGANLFSDPDGKTNDLAGTFIAGMMEIVPEAFAMCTSTVNAYRRLAPGSWAPKSLTWAEYPFTVAVRSVPHKDDRARLEFRVPPADCNPYLTMALMLGAGLDGIERGLATPPATAAAHPDFVPEGARRFPRDLVEAADNLAASDHAKRIFGTAFTDNYVAACRSEYTSLARAVSDEERARYLEG</sequence>
<dbReference type="SMART" id="SM01230">
    <property type="entry name" value="Gln-synt_C"/>
    <property type="match status" value="1"/>
</dbReference>
<organism evidence="5 6">
    <name type="scientific">Pacificispira spongiicola</name>
    <dbReference type="NCBI Taxonomy" id="2729598"/>
    <lineage>
        <taxon>Bacteria</taxon>
        <taxon>Pseudomonadati</taxon>
        <taxon>Pseudomonadota</taxon>
        <taxon>Alphaproteobacteria</taxon>
        <taxon>Rhodospirillales</taxon>
        <taxon>Rhodospirillaceae</taxon>
        <taxon>Pacificispira</taxon>
    </lineage>
</organism>
<dbReference type="InterPro" id="IPR014746">
    <property type="entry name" value="Gln_synth/guanido_kin_cat_dom"/>
</dbReference>
<feature type="domain" description="GS catalytic" evidence="4">
    <location>
        <begin position="103"/>
        <end position="438"/>
    </location>
</feature>
<evidence type="ECO:0000259" key="4">
    <source>
        <dbReference type="PROSITE" id="PS51987"/>
    </source>
</evidence>
<dbReference type="EMBL" id="JABBNT010000004">
    <property type="protein sequence ID" value="NMM45453.1"/>
    <property type="molecule type" value="Genomic_DNA"/>
</dbReference>
<comment type="caution">
    <text evidence="5">The sequence shown here is derived from an EMBL/GenBank/DDBJ whole genome shotgun (WGS) entry which is preliminary data.</text>
</comment>
<dbReference type="RefSeq" id="WP_169625853.1">
    <property type="nucleotide sequence ID" value="NZ_JABBNT010000004.1"/>
</dbReference>
<dbReference type="Pfam" id="PF00120">
    <property type="entry name" value="Gln-synt_C"/>
    <property type="match status" value="1"/>
</dbReference>
<keyword evidence="1" id="KW-0436">Ligase</keyword>
<dbReference type="Gene3D" id="3.30.590.10">
    <property type="entry name" value="Glutamine synthetase/guanido kinase, catalytic domain"/>
    <property type="match status" value="1"/>
</dbReference>
<dbReference type="PANTHER" id="PTHR43785:SF12">
    <property type="entry name" value="TYPE-1 GLUTAMINE SYNTHETASE 2"/>
    <property type="match status" value="1"/>
</dbReference>
<dbReference type="Proteomes" id="UP000539372">
    <property type="component" value="Unassembled WGS sequence"/>
</dbReference>
<evidence type="ECO:0000256" key="1">
    <source>
        <dbReference type="ARBA" id="ARBA00022598"/>
    </source>
</evidence>
<reference evidence="5 6" key="1">
    <citation type="submission" date="2020-04" db="EMBL/GenBank/DDBJ databases">
        <title>Rhodospirillaceae bacterium KN72 isolated from deep sea.</title>
        <authorList>
            <person name="Zhang D.-C."/>
        </authorList>
    </citation>
    <scope>NUCLEOTIDE SEQUENCE [LARGE SCALE GENOMIC DNA]</scope>
    <source>
        <strain evidence="5 6">KN72</strain>
    </source>
</reference>
<dbReference type="PANTHER" id="PTHR43785">
    <property type="entry name" value="GAMMA-GLUTAMYLPUTRESCINE SYNTHETASE"/>
    <property type="match status" value="1"/>
</dbReference>
<evidence type="ECO:0000313" key="5">
    <source>
        <dbReference type="EMBL" id="NMM45453.1"/>
    </source>
</evidence>
<keyword evidence="6" id="KW-1185">Reference proteome</keyword>